<dbReference type="AlphaFoldDB" id="A0A1X0DH25"/>
<name>A0A1X0DH25_9MYCO</name>
<protein>
    <submittedName>
        <fullName evidence="1">Uncharacterized protein</fullName>
    </submittedName>
</protein>
<evidence type="ECO:0000313" key="2">
    <source>
        <dbReference type="Proteomes" id="UP000192801"/>
    </source>
</evidence>
<keyword evidence="2" id="KW-1185">Reference proteome</keyword>
<dbReference type="RefSeq" id="WP_083030272.1">
    <property type="nucleotide sequence ID" value="NZ_AP022618.1"/>
</dbReference>
<evidence type="ECO:0000313" key="1">
    <source>
        <dbReference type="EMBL" id="ORA71502.1"/>
    </source>
</evidence>
<accession>A0A1X0DH25</accession>
<organism evidence="1 2">
    <name type="scientific">Mycolicibacterium insubricum</name>
    <dbReference type="NCBI Taxonomy" id="444597"/>
    <lineage>
        <taxon>Bacteria</taxon>
        <taxon>Bacillati</taxon>
        <taxon>Actinomycetota</taxon>
        <taxon>Actinomycetes</taxon>
        <taxon>Mycobacteriales</taxon>
        <taxon>Mycobacteriaceae</taxon>
        <taxon>Mycolicibacterium</taxon>
    </lineage>
</organism>
<dbReference type="EMBL" id="MVHS01000013">
    <property type="protein sequence ID" value="ORA71502.1"/>
    <property type="molecule type" value="Genomic_DNA"/>
</dbReference>
<gene>
    <name evidence="1" type="ORF">BST26_08195</name>
</gene>
<dbReference type="Proteomes" id="UP000192801">
    <property type="component" value="Unassembled WGS sequence"/>
</dbReference>
<reference evidence="1 2" key="1">
    <citation type="submission" date="2016-12" db="EMBL/GenBank/DDBJ databases">
        <title>The new phylogeny of genus Mycobacterium.</title>
        <authorList>
            <person name="Tortoli E."/>
            <person name="Trovato A."/>
            <person name="Cirillo D.M."/>
        </authorList>
    </citation>
    <scope>NUCLEOTIDE SEQUENCE [LARGE SCALE GENOMIC DNA]</scope>
    <source>
        <strain evidence="1 2">DSM 45130</strain>
    </source>
</reference>
<dbReference type="OrthoDB" id="4727019at2"/>
<comment type="caution">
    <text evidence="1">The sequence shown here is derived from an EMBL/GenBank/DDBJ whole genome shotgun (WGS) entry which is preliminary data.</text>
</comment>
<dbReference type="STRING" id="444597.BST26_08195"/>
<sequence>MTSAVAPLVREITQRAERDPRFAQVLELLVDAPTRPDGTLERIAAANLNRTRRTALSEEFRDGALPTPAVQAALGLRTPQAVHRLRSRGKLVGAPIGNQTWFPAWQFDDDRIRPELPRILELLARFTGDAMTADRIMRITHDELGGSSISAALRRPDLAETAWGLLAALGA</sequence>
<proteinExistence type="predicted"/>